<protein>
    <submittedName>
        <fullName evidence="4">Alginate lyase</fullName>
    </submittedName>
</protein>
<dbReference type="Gene3D" id="1.50.10.100">
    <property type="entry name" value="Chondroitin AC/alginate lyase"/>
    <property type="match status" value="1"/>
</dbReference>
<name>A0A3E1NH07_9BACT</name>
<gene>
    <name evidence="4" type="ORF">DXN05_17105</name>
</gene>
<organism evidence="4 5">
    <name type="scientific">Deminuibacter soli</name>
    <dbReference type="NCBI Taxonomy" id="2291815"/>
    <lineage>
        <taxon>Bacteria</taxon>
        <taxon>Pseudomonadati</taxon>
        <taxon>Bacteroidota</taxon>
        <taxon>Chitinophagia</taxon>
        <taxon>Chitinophagales</taxon>
        <taxon>Chitinophagaceae</taxon>
        <taxon>Deminuibacter</taxon>
    </lineage>
</organism>
<dbReference type="GO" id="GO:0016829">
    <property type="term" value="F:lyase activity"/>
    <property type="evidence" value="ECO:0007669"/>
    <property type="project" value="UniProtKB-KW"/>
</dbReference>
<dbReference type="EMBL" id="QTJU01000006">
    <property type="protein sequence ID" value="RFM27177.1"/>
    <property type="molecule type" value="Genomic_DNA"/>
</dbReference>
<dbReference type="InterPro" id="IPR008929">
    <property type="entry name" value="Chondroitin_lyas"/>
</dbReference>
<evidence type="ECO:0000313" key="4">
    <source>
        <dbReference type="EMBL" id="RFM27177.1"/>
    </source>
</evidence>
<dbReference type="InterPro" id="IPR008397">
    <property type="entry name" value="Alginate_lyase_dom"/>
</dbReference>
<evidence type="ECO:0000256" key="2">
    <source>
        <dbReference type="ARBA" id="ARBA00023239"/>
    </source>
</evidence>
<reference evidence="4 5" key="1">
    <citation type="submission" date="2018-08" db="EMBL/GenBank/DDBJ databases">
        <title>Chitinophagaceae sp. K23C18032701, a novel bacterium isolated from forest soil.</title>
        <authorList>
            <person name="Wang C."/>
        </authorList>
    </citation>
    <scope>NUCLEOTIDE SEQUENCE [LARGE SCALE GENOMIC DNA]</scope>
    <source>
        <strain evidence="4 5">K23C18032701</strain>
    </source>
</reference>
<keyword evidence="2 4" id="KW-0456">Lyase</keyword>
<dbReference type="GO" id="GO:0042597">
    <property type="term" value="C:periplasmic space"/>
    <property type="evidence" value="ECO:0007669"/>
    <property type="project" value="InterPro"/>
</dbReference>
<keyword evidence="5" id="KW-1185">Reference proteome</keyword>
<dbReference type="RefSeq" id="WP_116848481.1">
    <property type="nucleotide sequence ID" value="NZ_QTJU01000006.1"/>
</dbReference>
<accession>A0A3E1NH07</accession>
<dbReference type="Proteomes" id="UP000261284">
    <property type="component" value="Unassembled WGS sequence"/>
</dbReference>
<dbReference type="SUPFAM" id="SSF48230">
    <property type="entry name" value="Chondroitin AC/alginate lyase"/>
    <property type="match status" value="1"/>
</dbReference>
<evidence type="ECO:0000313" key="5">
    <source>
        <dbReference type="Proteomes" id="UP000261284"/>
    </source>
</evidence>
<comment type="caution">
    <text evidence="4">The sequence shown here is derived from an EMBL/GenBank/DDBJ whole genome shotgun (WGS) entry which is preliminary data.</text>
</comment>
<evidence type="ECO:0000256" key="1">
    <source>
        <dbReference type="ARBA" id="ARBA00022729"/>
    </source>
</evidence>
<dbReference type="AlphaFoldDB" id="A0A3E1NH07"/>
<proteinExistence type="predicted"/>
<evidence type="ECO:0000259" key="3">
    <source>
        <dbReference type="Pfam" id="PF05426"/>
    </source>
</evidence>
<feature type="domain" description="Alginate lyase" evidence="3">
    <location>
        <begin position="59"/>
        <end position="335"/>
    </location>
</feature>
<keyword evidence="1" id="KW-0732">Signal</keyword>
<dbReference type="OrthoDB" id="7210452at2"/>
<sequence length="401" mass="45828">MQTKRIVWNAALLLCLISTGIAWQHKKLVNPVYAEAAKTLRAQVLREAAQAMQEAPVTVTAQTCVRSAGGKHDFYSEGDYWWPDPQHPDSPYIQKDGLTNPDNFVAHRLAMIRFSRIIGALASAYKLTHDDKYVRQAMLHVRAWFIDTATCMNPNLQYAQAIKGRATGRGIGIIDTIQLMEVVEGLEAMEASGIIGADLLAGVRNWFNKYLLWLTTHPYGKDEMNAANNHGTCWVMQVAAFAVFTHNDTLQQFCRDRFKNLLLPSQMDADGSFPRELKRTKPYGYAIFNLDAMSTICQLLSTPLDNLWLYKTPDGRCMQKGIAYLYPYLRDKNTWPFQKDVMFWDQWPVAQPALIFGADALQQPDWLNTWKQLEHNPQNEEVIRNLPVRHPLIWVKENKAI</sequence>
<dbReference type="Pfam" id="PF05426">
    <property type="entry name" value="Alginate_lyase"/>
    <property type="match status" value="1"/>
</dbReference>